<feature type="compositionally biased region" description="Pro residues" evidence="1">
    <location>
        <begin position="626"/>
        <end position="640"/>
    </location>
</feature>
<name>A0A8H2WBQ3_9AGAM</name>
<evidence type="ECO:0000313" key="2">
    <source>
        <dbReference type="EMBL" id="CAE6350868.1"/>
    </source>
</evidence>
<organism evidence="2 3">
    <name type="scientific">Rhizoctonia solani</name>
    <dbReference type="NCBI Taxonomy" id="456999"/>
    <lineage>
        <taxon>Eukaryota</taxon>
        <taxon>Fungi</taxon>
        <taxon>Dikarya</taxon>
        <taxon>Basidiomycota</taxon>
        <taxon>Agaricomycotina</taxon>
        <taxon>Agaricomycetes</taxon>
        <taxon>Cantharellales</taxon>
        <taxon>Ceratobasidiaceae</taxon>
        <taxon>Rhizoctonia</taxon>
    </lineage>
</organism>
<dbReference type="Gene3D" id="1.20.1270.60">
    <property type="entry name" value="Arfaptin homology (AH) domain/BAR domain"/>
    <property type="match status" value="1"/>
</dbReference>
<feature type="compositionally biased region" description="Pro residues" evidence="1">
    <location>
        <begin position="492"/>
        <end position="511"/>
    </location>
</feature>
<protein>
    <recommendedName>
        <fullName evidence="4">Eisosome component PIL1-domain-containing protein</fullName>
    </recommendedName>
</protein>
<dbReference type="PANTHER" id="PTHR31962">
    <property type="entry name" value="SPHINGOLIPID LONG CHAIN BASE-RESPONSIVE PROTEIN PIL1"/>
    <property type="match status" value="1"/>
</dbReference>
<reference evidence="2" key="1">
    <citation type="submission" date="2021-01" db="EMBL/GenBank/DDBJ databases">
        <authorList>
            <person name="Kaushik A."/>
        </authorList>
    </citation>
    <scope>NUCLEOTIDE SEQUENCE</scope>
    <source>
        <strain evidence="2">AG1-1C</strain>
    </source>
</reference>
<dbReference type="GO" id="GO:0005886">
    <property type="term" value="C:plasma membrane"/>
    <property type="evidence" value="ECO:0007669"/>
    <property type="project" value="TreeGrafter"/>
</dbReference>
<feature type="compositionally biased region" description="Polar residues" evidence="1">
    <location>
        <begin position="420"/>
        <end position="439"/>
    </location>
</feature>
<feature type="compositionally biased region" description="Polar residues" evidence="1">
    <location>
        <begin position="641"/>
        <end position="651"/>
    </location>
</feature>
<evidence type="ECO:0000256" key="1">
    <source>
        <dbReference type="SAM" id="MobiDB-lite"/>
    </source>
</evidence>
<comment type="caution">
    <text evidence="2">The sequence shown here is derived from an EMBL/GenBank/DDBJ whole genome shotgun (WGS) entry which is preliminary data.</text>
</comment>
<dbReference type="Pfam" id="PF13805">
    <property type="entry name" value="Pil1"/>
    <property type="match status" value="1"/>
</dbReference>
<gene>
    <name evidence="2" type="ORF">RDB_LOCUS10470</name>
</gene>
<dbReference type="PRINTS" id="PR01217">
    <property type="entry name" value="PRICHEXTENSN"/>
</dbReference>
<evidence type="ECO:0000313" key="3">
    <source>
        <dbReference type="Proteomes" id="UP000663846"/>
    </source>
</evidence>
<feature type="compositionally biased region" description="Pro residues" evidence="1">
    <location>
        <begin position="659"/>
        <end position="669"/>
    </location>
</feature>
<proteinExistence type="predicted"/>
<feature type="compositionally biased region" description="Polar residues" evidence="1">
    <location>
        <begin position="572"/>
        <end position="581"/>
    </location>
</feature>
<dbReference type="GO" id="GO:0070941">
    <property type="term" value="P:eisosome assembly"/>
    <property type="evidence" value="ECO:0007669"/>
    <property type="project" value="TreeGrafter"/>
</dbReference>
<evidence type="ECO:0008006" key="4">
    <source>
        <dbReference type="Google" id="ProtNLM"/>
    </source>
</evidence>
<dbReference type="InterPro" id="IPR027267">
    <property type="entry name" value="AH/BAR_dom_sf"/>
</dbReference>
<feature type="compositionally biased region" description="Low complexity" evidence="1">
    <location>
        <begin position="443"/>
        <end position="463"/>
    </location>
</feature>
<dbReference type="InterPro" id="IPR028245">
    <property type="entry name" value="PIL1/LSP1"/>
</dbReference>
<dbReference type="EMBL" id="CAJMWS010000055">
    <property type="protein sequence ID" value="CAE6350868.1"/>
    <property type="molecule type" value="Genomic_DNA"/>
</dbReference>
<sequence length="779" mass="81649">MFKSRPSGGMLGSVGAKIAHASTITALGNPELRTLQDLITAEKGVLVGVQRLAGDIGKSAEMLKTWGLGEGDDLGDVLSHSTNLLAQFSAALTQYASYEEQIRTQMKSIRSREEDLDEMKRRKRNVDHKADSADKKLAKMSAEHKSRMGQVELLNELKEEGRRLEIDIVNEEAALGDYKRRATRVFLGLKFAGMTELAEKTTIIGDLGKLMIEQIPLYTTPPGQPRALYTAREKTAELSSEAMRCIGEIRINLPVLPEATPAVTTFQPFNQYNHSGPPTPGSNPTSGTFGSAAPRGQGNFNEFGEGQYSGPGGSAFSTGSLRIGEDGSRIGNSGTGEFHTLPARTSGFGSGLPPITLGDHGRDNTFSSSIADALSHDPTFTPQHAPTPPPHQLPQHQQPTASVGTYAPPLGPPPGAYQPRQLSESYFSNALPDPTQSHSPLMPSQGSPWASSPSAAPAYSRPLPVHPPPGADEEGAGLAYTKDPSPATVSHPPAPPTPPAPPPPPMPPVPAPQAIQAPPSPPAVPPVSMSSPPAPPTPNGHDSFSIPYADYTRDLTPSPPPIQEPSPVRTPGTDQNGSSNPAMREESHEEDIFAMYGSPNRQSVASPPPSSQPHSLSNKPSLGLAPAPPDAPPPRTPSPPHIQQQESNYGTPSEYPNPFSSPLPRPPTLPSLSNASPVTSPTSPGGSGRMISAGAFRRNVSRSDTLDPGSSLPPPVSPLSVRKKGLGGSEDISRGNSPAPASPGAPPIYSAIDGEGTSLGRSTSPPAGGFSGDSKPPHN</sequence>
<dbReference type="AlphaFoldDB" id="A0A8H2WBQ3"/>
<feature type="region of interest" description="Disordered" evidence="1">
    <location>
        <begin position="113"/>
        <end position="135"/>
    </location>
</feature>
<dbReference type="GO" id="GO:0008289">
    <property type="term" value="F:lipid binding"/>
    <property type="evidence" value="ECO:0007669"/>
    <property type="project" value="TreeGrafter"/>
</dbReference>
<accession>A0A8H2WBQ3</accession>
<dbReference type="Proteomes" id="UP000663846">
    <property type="component" value="Unassembled WGS sequence"/>
</dbReference>
<dbReference type="PANTHER" id="PTHR31962:SF6">
    <property type="entry name" value="EISOSOME COMPONENT PIL1-DOMAIN-CONTAINING PROTEIN"/>
    <property type="match status" value="1"/>
</dbReference>
<dbReference type="GO" id="GO:0006897">
    <property type="term" value="P:endocytosis"/>
    <property type="evidence" value="ECO:0007669"/>
    <property type="project" value="TreeGrafter"/>
</dbReference>
<feature type="compositionally biased region" description="Low complexity" evidence="1">
    <location>
        <begin position="670"/>
        <end position="684"/>
    </location>
</feature>
<dbReference type="GO" id="GO:0036286">
    <property type="term" value="C:eisosome filament"/>
    <property type="evidence" value="ECO:0007669"/>
    <property type="project" value="TreeGrafter"/>
</dbReference>
<feature type="region of interest" description="Disordered" evidence="1">
    <location>
        <begin position="330"/>
        <end position="779"/>
    </location>
</feature>